<dbReference type="InterPro" id="IPR027417">
    <property type="entry name" value="P-loop_NTPase"/>
</dbReference>
<keyword evidence="1" id="KW-0479">Metal-binding</keyword>
<dbReference type="GO" id="GO:0047499">
    <property type="term" value="F:calcium-independent phospholipase A2 activity"/>
    <property type="evidence" value="ECO:0007669"/>
    <property type="project" value="TreeGrafter"/>
</dbReference>
<accession>A0A9P9WWZ3</accession>
<dbReference type="CDD" id="cd16449">
    <property type="entry name" value="RING-HC"/>
    <property type="match status" value="1"/>
</dbReference>
<evidence type="ECO:0000256" key="6">
    <source>
        <dbReference type="ARBA" id="ARBA00023098"/>
    </source>
</evidence>
<evidence type="ECO:0000256" key="4">
    <source>
        <dbReference type="ARBA" id="ARBA00022833"/>
    </source>
</evidence>
<dbReference type="GO" id="GO:0046486">
    <property type="term" value="P:glycerolipid metabolic process"/>
    <property type="evidence" value="ECO:0007669"/>
    <property type="project" value="UniProtKB-ARBA"/>
</dbReference>
<sequence>MQSINPGLIPVSQPCQTCGTVSEKRYSCIQCNNLWFCDGCWPKWILHAPGAVGWGGRPHERADPFIVARLRQIFEPLRTEADHQQELLDDEDTAWFGFARDATGHPIFQDYGRFAGIMGESRTREGSERYPQLVTFIGETGAGKSSLIKLLIDRQNYSSAYGTAFRTPVTSSGYDRLPTTGDVHLYPEPSSYFTDTPLLLADCEGLNGGEMLPKALRYQAVEEQGSMQDSFAIPQRVRDEVKNRKMRKSSSRHIAWADTPQKQKREYAVAVLYPRILYSFSDVVVFVLRNPRAFESVVLEKLTRWGADSIDKSLNQPVLPHAVIVFNASEGVDEREWDPETATAMLMADIRGAIFREPALKPFVQSWVDRGRTINTTEELLHCYYASVTVVRLPSRGSYMLMDQQAAKTFDIIKQRCIASHLQKRQVRMLANAERFQVYLQAAYDHFTRDLGTPFDFVKEALKYSPSPRDFGGNILSLAVSIKERAVEESVRNNAEEIFQKLGPMIATCVMFDAVRQSLMGTAAQLLDDAYAEPCIAALHRFADMHWPCSFRRGSSTREEDRCCNVKIGHNPKGHQNARGALIGHGTYQSSFDPTTFGAEWSQVIRSNLLNLQNAVFELGQKLPGRTELQVAGLIHRERINEFYKSLGTASDFVSHVACFSCLRELPECPLPCGHILCLPCVQTYGRNTSRSTIEMTRCPLHVQDVIADPPWIIPIKPARAGVRILCLDGGGVRSIVELQVLKAIKKVLGPKLPLQLFFDLIVGNGTGGTIALGLGVKNWSVEECIKRFKELSSDAFSPRELTGVPFFENLATFYHGSIYKTKPFERGLKMVFQDQPLFGGATSQREMPTKVAVAGTTALDQKSVIFANYNRQDRAEGGLPYQFSRSSAPEDDMKIWEAARATSAQPPLFKPFQKMETKTFYTGGSASYNCPALLADYESSLIWSDMADCPADILLSIGSGKNVKDLNTPAQLSPINTGVTNLPRRTSINTSRPLRAAATVSKLDDYSSNDKIWDRFIRSKSLPKSFCSTEEIRQRYVRINPALNMKIPKLDQARKVYELEREAREALLSNSDAVKEAAHRLIASTFFFEKNAGSVKQTALYGFRASSDEMRSLGEFLRAAFKGEFEPYFLLEEEVPRSAPIRIPLNETAVHEMCYRGSFEMEPFMVQTQRELATTRISLCLQNEPYPSGVTVLPISGFPRQLISEDNAGRKVPPAYTRPAAVSRTPSEEVAKATASSPQVALSPVSPLDTAVKTLALDEAAAATYETGGNYQITAAELSPDTAYMRAELPADTNEIPRTVIHELDAEPASTIHPALR</sequence>
<evidence type="ECO:0000313" key="11">
    <source>
        <dbReference type="EMBL" id="KAI1880760.1"/>
    </source>
</evidence>
<evidence type="ECO:0000256" key="2">
    <source>
        <dbReference type="ARBA" id="ARBA00022771"/>
    </source>
</evidence>
<evidence type="ECO:0000256" key="3">
    <source>
        <dbReference type="ARBA" id="ARBA00022801"/>
    </source>
</evidence>
<dbReference type="InterPro" id="IPR000433">
    <property type="entry name" value="Znf_ZZ"/>
</dbReference>
<comment type="caution">
    <text evidence="11">The sequence shown here is derived from an EMBL/GenBank/DDBJ whole genome shotgun (WGS) entry which is preliminary data.</text>
</comment>
<dbReference type="InterPro" id="IPR016035">
    <property type="entry name" value="Acyl_Trfase/lysoPLipase"/>
</dbReference>
<dbReference type="SUPFAM" id="SSF52540">
    <property type="entry name" value="P-loop containing nucleoside triphosphate hydrolases"/>
    <property type="match status" value="1"/>
</dbReference>
<dbReference type="PROSITE" id="PS00518">
    <property type="entry name" value="ZF_RING_1"/>
    <property type="match status" value="1"/>
</dbReference>
<dbReference type="GO" id="GO:0008270">
    <property type="term" value="F:zinc ion binding"/>
    <property type="evidence" value="ECO:0007669"/>
    <property type="project" value="UniProtKB-KW"/>
</dbReference>
<evidence type="ECO:0000256" key="8">
    <source>
        <dbReference type="PROSITE-ProRule" id="PRU01161"/>
    </source>
</evidence>
<evidence type="ECO:0000256" key="5">
    <source>
        <dbReference type="ARBA" id="ARBA00022963"/>
    </source>
</evidence>
<keyword evidence="2 7" id="KW-0863">Zinc-finger</keyword>
<keyword evidence="12" id="KW-1185">Reference proteome</keyword>
<dbReference type="GO" id="GO:0016042">
    <property type="term" value="P:lipid catabolic process"/>
    <property type="evidence" value="ECO:0007669"/>
    <property type="project" value="UniProtKB-KW"/>
</dbReference>
<keyword evidence="4" id="KW-0862">Zinc</keyword>
<dbReference type="Proteomes" id="UP000829685">
    <property type="component" value="Unassembled WGS sequence"/>
</dbReference>
<protein>
    <recommendedName>
        <fullName evidence="13">FabD/lysophospholipase-like protein</fullName>
    </recommendedName>
</protein>
<feature type="domain" description="PNPLA" evidence="10">
    <location>
        <begin position="726"/>
        <end position="937"/>
    </location>
</feature>
<dbReference type="GO" id="GO:0016020">
    <property type="term" value="C:membrane"/>
    <property type="evidence" value="ECO:0007669"/>
    <property type="project" value="TreeGrafter"/>
</dbReference>
<dbReference type="InterPro" id="IPR017907">
    <property type="entry name" value="Znf_RING_CS"/>
</dbReference>
<proteinExistence type="predicted"/>
<reference evidence="11" key="1">
    <citation type="submission" date="2021-03" db="EMBL/GenBank/DDBJ databases">
        <title>Revisited historic fungal species revealed as producer of novel bioactive compounds through whole genome sequencing and comparative genomics.</title>
        <authorList>
            <person name="Vignolle G.A."/>
            <person name="Hochenegger N."/>
            <person name="Mach R.L."/>
            <person name="Mach-Aigner A.R."/>
            <person name="Javad Rahimi M."/>
            <person name="Salim K.A."/>
            <person name="Chan C.M."/>
            <person name="Lim L.B.L."/>
            <person name="Cai F."/>
            <person name="Druzhinina I.S."/>
            <person name="U'Ren J.M."/>
            <person name="Derntl C."/>
        </authorList>
    </citation>
    <scope>NUCLEOTIDE SEQUENCE</scope>
    <source>
        <strain evidence="11">TUCIM 5799</strain>
    </source>
</reference>
<keyword evidence="5" id="KW-0442">Lipid degradation</keyword>
<dbReference type="PROSITE" id="PS51635">
    <property type="entry name" value="PNPLA"/>
    <property type="match status" value="1"/>
</dbReference>
<dbReference type="InterPro" id="IPR001841">
    <property type="entry name" value="Znf_RING"/>
</dbReference>
<evidence type="ECO:0000259" key="10">
    <source>
        <dbReference type="PROSITE" id="PS51635"/>
    </source>
</evidence>
<name>A0A9P9WWZ3_9PEZI</name>
<dbReference type="PROSITE" id="PS50089">
    <property type="entry name" value="ZF_RING_2"/>
    <property type="match status" value="1"/>
</dbReference>
<organism evidence="11 12">
    <name type="scientific">Neoarthrinium moseri</name>
    <dbReference type="NCBI Taxonomy" id="1658444"/>
    <lineage>
        <taxon>Eukaryota</taxon>
        <taxon>Fungi</taxon>
        <taxon>Dikarya</taxon>
        <taxon>Ascomycota</taxon>
        <taxon>Pezizomycotina</taxon>
        <taxon>Sordariomycetes</taxon>
        <taxon>Xylariomycetidae</taxon>
        <taxon>Amphisphaeriales</taxon>
        <taxon>Apiosporaceae</taxon>
        <taxon>Neoarthrinium</taxon>
    </lineage>
</organism>
<dbReference type="PANTHER" id="PTHR24185:SF1">
    <property type="entry name" value="CALCIUM-INDEPENDENT PHOSPHOLIPASE A2-GAMMA"/>
    <property type="match status" value="1"/>
</dbReference>
<dbReference type="InterPro" id="IPR002641">
    <property type="entry name" value="PNPLA_dom"/>
</dbReference>
<evidence type="ECO:0000256" key="1">
    <source>
        <dbReference type="ARBA" id="ARBA00022723"/>
    </source>
</evidence>
<dbReference type="Pfam" id="PF01734">
    <property type="entry name" value="Patatin"/>
    <property type="match status" value="1"/>
</dbReference>
<evidence type="ECO:0008006" key="13">
    <source>
        <dbReference type="Google" id="ProtNLM"/>
    </source>
</evidence>
<dbReference type="CDD" id="cd07199">
    <property type="entry name" value="Pat17_PNPLA8_PNPLA9_like"/>
    <property type="match status" value="1"/>
</dbReference>
<dbReference type="PROSITE" id="PS01357">
    <property type="entry name" value="ZF_ZZ_1"/>
    <property type="match status" value="1"/>
</dbReference>
<dbReference type="PANTHER" id="PTHR24185">
    <property type="entry name" value="CALCIUM-INDEPENDENT PHOSPHOLIPASE A2-GAMMA"/>
    <property type="match status" value="1"/>
</dbReference>
<dbReference type="Gene3D" id="3.40.1090.10">
    <property type="entry name" value="Cytosolic phospholipase A2 catalytic domain"/>
    <property type="match status" value="1"/>
</dbReference>
<evidence type="ECO:0000259" key="9">
    <source>
        <dbReference type="PROSITE" id="PS50089"/>
    </source>
</evidence>
<dbReference type="EMBL" id="JAFIMR010000002">
    <property type="protein sequence ID" value="KAI1880760.1"/>
    <property type="molecule type" value="Genomic_DNA"/>
</dbReference>
<gene>
    <name evidence="11" type="ORF">JX265_001000</name>
</gene>
<dbReference type="GO" id="GO:0019369">
    <property type="term" value="P:arachidonate metabolic process"/>
    <property type="evidence" value="ECO:0007669"/>
    <property type="project" value="TreeGrafter"/>
</dbReference>
<evidence type="ECO:0000313" key="12">
    <source>
        <dbReference type="Proteomes" id="UP000829685"/>
    </source>
</evidence>
<keyword evidence="3" id="KW-0378">Hydrolase</keyword>
<keyword evidence="6" id="KW-0443">Lipid metabolism</keyword>
<dbReference type="SUPFAM" id="SSF52151">
    <property type="entry name" value="FabD/lysophospholipase-like"/>
    <property type="match status" value="1"/>
</dbReference>
<comment type="caution">
    <text evidence="8">Lacks conserved residue(s) required for the propagation of feature annotation.</text>
</comment>
<evidence type="ECO:0000256" key="7">
    <source>
        <dbReference type="PROSITE-ProRule" id="PRU00175"/>
    </source>
</evidence>
<feature type="domain" description="RING-type" evidence="9">
    <location>
        <begin position="659"/>
        <end position="702"/>
    </location>
</feature>